<proteinExistence type="predicted"/>
<feature type="coiled-coil region" evidence="1">
    <location>
        <begin position="217"/>
        <end position="255"/>
    </location>
</feature>
<protein>
    <submittedName>
        <fullName evidence="2">Uncharacterized protein</fullName>
    </submittedName>
</protein>
<reference evidence="2" key="1">
    <citation type="submission" date="2022-11" db="EMBL/GenBank/DDBJ databases">
        <authorList>
            <person name="Scott C."/>
            <person name="Bruce N."/>
        </authorList>
    </citation>
    <scope>NUCLEOTIDE SEQUENCE</scope>
</reference>
<organism evidence="2 3">
    <name type="scientific">Parascedosporium putredinis</name>
    <dbReference type="NCBI Taxonomy" id="1442378"/>
    <lineage>
        <taxon>Eukaryota</taxon>
        <taxon>Fungi</taxon>
        <taxon>Dikarya</taxon>
        <taxon>Ascomycota</taxon>
        <taxon>Pezizomycotina</taxon>
        <taxon>Sordariomycetes</taxon>
        <taxon>Hypocreomycetidae</taxon>
        <taxon>Microascales</taxon>
        <taxon>Microascaceae</taxon>
        <taxon>Parascedosporium</taxon>
    </lineage>
</organism>
<feature type="coiled-coil region" evidence="1">
    <location>
        <begin position="77"/>
        <end position="153"/>
    </location>
</feature>
<evidence type="ECO:0000313" key="2">
    <source>
        <dbReference type="EMBL" id="CAI4217496.1"/>
    </source>
</evidence>
<sequence length="483" mass="54269">MECPVNLAVKLLRSVQGTLSCRRLMSLVAEALLKLTLLLRNSNISKRRMNPGRLSFPFHGDEMVDLEKFGSAWNTYLQNHARRSENASHRMSELEKVIDDQKKSIVEHSERIKTQASAVVSLEARAAQLLEQNNLLAKANDDLQGQVEQIEQQELYKRCKLLCDGTIETIRVEKEESVSQQRQALDQVEIGMQKAAKARSAMKGLLEEEIRSFKAHCTKADEENSSLKRQVSSLHEKLKAEEAKSEGLLDKMRTECSTHDRLQLLEAKSNDILEQLHEASSGLDLKEQAYAGITSRLDMIIEKADTTGVAVSELPEVGKSINQLSSLLITTGDRLKDDVSNILSGQNDMCTASLSLESRIRDQLTAVNELIRNQDEQLRLQLAEKNRRCEELAVQVAEKDSKLQVAKQQITEATSTVKEKDLQVQALDVQIQTLEEVAKEKSVLDRDSASLLDQLESNRADQAEWYSRIENSTEQRVGKPPGL</sequence>
<accession>A0A9P1MD83</accession>
<name>A0A9P1MD83_9PEZI</name>
<feature type="coiled-coil region" evidence="1">
    <location>
        <begin position="368"/>
        <end position="437"/>
    </location>
</feature>
<dbReference type="OrthoDB" id="4848543at2759"/>
<evidence type="ECO:0000256" key="1">
    <source>
        <dbReference type="SAM" id="Coils"/>
    </source>
</evidence>
<dbReference type="AlphaFoldDB" id="A0A9P1MD83"/>
<dbReference type="Proteomes" id="UP000838763">
    <property type="component" value="Unassembled WGS sequence"/>
</dbReference>
<keyword evidence="1" id="KW-0175">Coiled coil</keyword>
<evidence type="ECO:0000313" key="3">
    <source>
        <dbReference type="Proteomes" id="UP000838763"/>
    </source>
</evidence>
<gene>
    <name evidence="2" type="ORF">PPNO1_LOCUS7103</name>
</gene>
<dbReference type="EMBL" id="CALLCH030000016">
    <property type="protein sequence ID" value="CAI4217496.1"/>
    <property type="molecule type" value="Genomic_DNA"/>
</dbReference>
<comment type="caution">
    <text evidence="2">The sequence shown here is derived from an EMBL/GenBank/DDBJ whole genome shotgun (WGS) entry which is preliminary data.</text>
</comment>
<keyword evidence="3" id="KW-1185">Reference proteome</keyword>